<dbReference type="AlphaFoldDB" id="A0A414ZRE5"/>
<dbReference type="EMBL" id="QRKN01000001">
    <property type="protein sequence ID" value="RHI25805.1"/>
    <property type="molecule type" value="Genomic_DNA"/>
</dbReference>
<gene>
    <name evidence="1" type="ORF">DW172_03770</name>
</gene>
<accession>A0A414ZRE5</accession>
<proteinExistence type="predicted"/>
<evidence type="ECO:0000313" key="1">
    <source>
        <dbReference type="EMBL" id="RHI25805.1"/>
    </source>
</evidence>
<dbReference type="Proteomes" id="UP000285865">
    <property type="component" value="Unassembled WGS sequence"/>
</dbReference>
<protein>
    <submittedName>
        <fullName evidence="1">Uncharacterized protein</fullName>
    </submittedName>
</protein>
<organism evidence="1 2">
    <name type="scientific">Agathobacter rectalis</name>
    <dbReference type="NCBI Taxonomy" id="39491"/>
    <lineage>
        <taxon>Bacteria</taxon>
        <taxon>Bacillati</taxon>
        <taxon>Bacillota</taxon>
        <taxon>Clostridia</taxon>
        <taxon>Lachnospirales</taxon>
        <taxon>Lachnospiraceae</taxon>
        <taxon>Agathobacter</taxon>
    </lineage>
</organism>
<evidence type="ECO:0000313" key="2">
    <source>
        <dbReference type="Proteomes" id="UP000285865"/>
    </source>
</evidence>
<name>A0A414ZRE5_9FIRM</name>
<reference evidence="1 2" key="1">
    <citation type="submission" date="2018-08" db="EMBL/GenBank/DDBJ databases">
        <title>A genome reference for cultivated species of the human gut microbiota.</title>
        <authorList>
            <person name="Zou Y."/>
            <person name="Xue W."/>
            <person name="Luo G."/>
        </authorList>
    </citation>
    <scope>NUCLEOTIDE SEQUENCE [LARGE SCALE GENOMIC DNA]</scope>
    <source>
        <strain evidence="1 2">AM16-11</strain>
    </source>
</reference>
<sequence length="370" mass="43143">MLNRLFYLYWNEKKEGEIMANLRQAKTDDEIKKLTVNSVKSAYHELALDYNHLLNLDYVYCPHCGKWKTVKAFYSSTETASGIEHFACKECLIDMCTDKDKDGNRIDNKQKTINTFRRLDWVFIDSDYESQINTLAEGVGEKNRATAAQQYIVMVKSLPQYKNKHWCDSELSVEDDIENNSEDVKIVQKTLRAAKKRFGTDYNNEELMFLENEYQDWISRYDCSQKAQEETFQNLSILKLMKRNAIKKGASTKDLDYSYQQWLDTGNLKPKQNTLDTFSDAQTMGTLIQKYEETRPLPDIDPELADVDKIGTYIDAFYRGHASKMLGLKNRFSNIYERVMAKYTVNPPSYDEESDSEILFDKIFGSKDDE</sequence>
<comment type="caution">
    <text evidence="1">The sequence shown here is derived from an EMBL/GenBank/DDBJ whole genome shotgun (WGS) entry which is preliminary data.</text>
</comment>